<dbReference type="Proteomes" id="UP001302329">
    <property type="component" value="Unassembled WGS sequence"/>
</dbReference>
<sequence length="80" mass="9158">MTIFLTENQKLSFLVPEQRDDLIQRTNLFKDILTNNKFVIEANGTLFCIPWTSIKYLQLDPIAEGDVLPSPVLKGLHIID</sequence>
<gene>
    <name evidence="1" type="ORF">VB739_13430</name>
</gene>
<reference evidence="1 2" key="1">
    <citation type="submission" date="2023-12" db="EMBL/GenBank/DDBJ databases">
        <title>Baltic Sea Cyanobacteria.</title>
        <authorList>
            <person name="Delbaje E."/>
            <person name="Fewer D.P."/>
            <person name="Shishido T.K."/>
        </authorList>
    </citation>
    <scope>NUCLEOTIDE SEQUENCE [LARGE SCALE GENOMIC DNA]</scope>
    <source>
        <strain evidence="1 2">UHCC 0281</strain>
    </source>
</reference>
<evidence type="ECO:0000313" key="2">
    <source>
        <dbReference type="Proteomes" id="UP001302329"/>
    </source>
</evidence>
<keyword evidence="2" id="KW-1185">Reference proteome</keyword>
<evidence type="ECO:0000313" key="1">
    <source>
        <dbReference type="EMBL" id="MEA5443558.1"/>
    </source>
</evidence>
<dbReference type="EMBL" id="JAYGHY010000055">
    <property type="protein sequence ID" value="MEA5443558.1"/>
    <property type="molecule type" value="Genomic_DNA"/>
</dbReference>
<proteinExistence type="predicted"/>
<organism evidence="1 2">
    <name type="scientific">Cyanobium gracile UHCC 0281</name>
    <dbReference type="NCBI Taxonomy" id="3110309"/>
    <lineage>
        <taxon>Bacteria</taxon>
        <taxon>Bacillati</taxon>
        <taxon>Cyanobacteriota</taxon>
        <taxon>Cyanophyceae</taxon>
        <taxon>Synechococcales</taxon>
        <taxon>Prochlorococcaceae</taxon>
        <taxon>Cyanobium</taxon>
    </lineage>
</organism>
<name>A0ABU5SYG2_9CYAN</name>
<accession>A0ABU5SYG2</accession>
<dbReference type="RefSeq" id="WP_323357541.1">
    <property type="nucleotide sequence ID" value="NZ_JAYGHY010000055.1"/>
</dbReference>
<protein>
    <submittedName>
        <fullName evidence="1">Uncharacterized protein</fullName>
    </submittedName>
</protein>
<comment type="caution">
    <text evidence="1">The sequence shown here is derived from an EMBL/GenBank/DDBJ whole genome shotgun (WGS) entry which is preliminary data.</text>
</comment>